<dbReference type="Pfam" id="PF07721">
    <property type="entry name" value="TPR_4"/>
    <property type="match status" value="1"/>
</dbReference>
<sequence length="134" mass="14852">MPDQGDGLGGVLLTDHDVRLDADFRTGLENWQQQAKLVRTGAGEVRNQISGGTQRGPLGILFKQRGQPAEAEQWYRQAATNGHAKSMSNLAFMLYWGGQLDEAEQWWRQAAQMGISSAQTNLTILLQQRGRLQG</sequence>
<dbReference type="Gene3D" id="1.25.40.10">
    <property type="entry name" value="Tetratricopeptide repeat domain"/>
    <property type="match status" value="1"/>
</dbReference>
<dbReference type="InterPro" id="IPR011990">
    <property type="entry name" value="TPR-like_helical_dom_sf"/>
</dbReference>
<name>A0ABN1Z407_9ACTN</name>
<dbReference type="Pfam" id="PF13374">
    <property type="entry name" value="TPR_10"/>
    <property type="match status" value="1"/>
</dbReference>
<keyword evidence="2" id="KW-1185">Reference proteome</keyword>
<dbReference type="EMBL" id="BAAAIZ010000082">
    <property type="protein sequence ID" value="GAA1430857.1"/>
    <property type="molecule type" value="Genomic_DNA"/>
</dbReference>
<evidence type="ECO:0000313" key="2">
    <source>
        <dbReference type="Proteomes" id="UP001500973"/>
    </source>
</evidence>
<comment type="caution">
    <text evidence="1">The sequence shown here is derived from an EMBL/GenBank/DDBJ whole genome shotgun (WGS) entry which is preliminary data.</text>
</comment>
<dbReference type="Proteomes" id="UP001500973">
    <property type="component" value="Unassembled WGS sequence"/>
</dbReference>
<proteinExistence type="predicted"/>
<accession>A0ABN1Z407</accession>
<gene>
    <name evidence="1" type="ORF">GCM10009601_48850</name>
</gene>
<evidence type="ECO:0008006" key="3">
    <source>
        <dbReference type="Google" id="ProtNLM"/>
    </source>
</evidence>
<reference evidence="1 2" key="1">
    <citation type="journal article" date="2019" name="Int. J. Syst. Evol. Microbiol.">
        <title>The Global Catalogue of Microorganisms (GCM) 10K type strain sequencing project: providing services to taxonomists for standard genome sequencing and annotation.</title>
        <authorList>
            <consortium name="The Broad Institute Genomics Platform"/>
            <consortium name="The Broad Institute Genome Sequencing Center for Infectious Disease"/>
            <person name="Wu L."/>
            <person name="Ma J."/>
        </authorList>
    </citation>
    <scope>NUCLEOTIDE SEQUENCE [LARGE SCALE GENOMIC DNA]</scope>
    <source>
        <strain evidence="1 2">JCM 11756</strain>
    </source>
</reference>
<evidence type="ECO:0000313" key="1">
    <source>
        <dbReference type="EMBL" id="GAA1430857.1"/>
    </source>
</evidence>
<organism evidence="1 2">
    <name type="scientific">Streptomyces thermospinosisporus</name>
    <dbReference type="NCBI Taxonomy" id="161482"/>
    <lineage>
        <taxon>Bacteria</taxon>
        <taxon>Bacillati</taxon>
        <taxon>Actinomycetota</taxon>
        <taxon>Actinomycetes</taxon>
        <taxon>Kitasatosporales</taxon>
        <taxon>Streptomycetaceae</taxon>
        <taxon>Streptomyces</taxon>
    </lineage>
</organism>
<dbReference type="InterPro" id="IPR011717">
    <property type="entry name" value="TPR-4"/>
</dbReference>
<protein>
    <recommendedName>
        <fullName evidence="3">Sel1 repeat family protein</fullName>
    </recommendedName>
</protein>
<dbReference type="SUPFAM" id="SSF81901">
    <property type="entry name" value="HCP-like"/>
    <property type="match status" value="1"/>
</dbReference>